<reference evidence="1 2" key="1">
    <citation type="submission" date="2017-01" db="EMBL/GenBank/DDBJ databases">
        <authorList>
            <person name="Mah S.A."/>
            <person name="Swanson W.J."/>
            <person name="Moy G.W."/>
            <person name="Vacquier V.D."/>
        </authorList>
    </citation>
    <scope>NUCLEOTIDE SEQUENCE [LARGE SCALE GENOMIC DNA]</scope>
    <source>
        <strain evidence="1 2">RU36E</strain>
    </source>
</reference>
<sequence length="83" mass="8733">MQTTQHARCPVLLHPACTTNPDAVRAVQQATGQLVVLNGGKPQLHKPTFYFTTGAADPVPASTQARRYQVADESTGPFGGDAA</sequence>
<dbReference type="EMBL" id="FTMP01000003">
    <property type="protein sequence ID" value="SIQ37919.1"/>
    <property type="molecule type" value="Genomic_DNA"/>
</dbReference>
<gene>
    <name evidence="1" type="ORF">SAMN05878282_103434</name>
</gene>
<accession>A0A1N6SA30</accession>
<organism evidence="1 2">
    <name type="scientific">Aquipseudomonas alcaligenes</name>
    <name type="common">Pseudomonas alcaligenes</name>
    <dbReference type="NCBI Taxonomy" id="43263"/>
    <lineage>
        <taxon>Bacteria</taxon>
        <taxon>Pseudomonadati</taxon>
        <taxon>Pseudomonadota</taxon>
        <taxon>Gammaproteobacteria</taxon>
        <taxon>Pseudomonadales</taxon>
        <taxon>Pseudomonadaceae</taxon>
        <taxon>Aquipseudomonas</taxon>
    </lineage>
</organism>
<dbReference type="RefSeq" id="WP_076426379.1">
    <property type="nucleotide sequence ID" value="NZ_FTMP01000003.1"/>
</dbReference>
<evidence type="ECO:0000313" key="1">
    <source>
        <dbReference type="EMBL" id="SIQ37919.1"/>
    </source>
</evidence>
<proteinExistence type="predicted"/>
<dbReference type="Proteomes" id="UP000185841">
    <property type="component" value="Unassembled WGS sequence"/>
</dbReference>
<evidence type="ECO:0000313" key="2">
    <source>
        <dbReference type="Proteomes" id="UP000185841"/>
    </source>
</evidence>
<protein>
    <submittedName>
        <fullName evidence="1">Uncharacterized protein</fullName>
    </submittedName>
</protein>
<name>A0A1N6SA30_AQUAC</name>
<dbReference type="AlphaFoldDB" id="A0A1N6SA30"/>